<dbReference type="RefSeq" id="WP_088454140.1">
    <property type="nucleotide sequence ID" value="NZ_JACHXO010000010.1"/>
</dbReference>
<proteinExistence type="predicted"/>
<dbReference type="EMBL" id="JACHXO010000010">
    <property type="protein sequence ID" value="MBB3197184.1"/>
    <property type="molecule type" value="Genomic_DNA"/>
</dbReference>
<feature type="signal peptide" evidence="1">
    <location>
        <begin position="1"/>
        <end position="25"/>
    </location>
</feature>
<keyword evidence="3" id="KW-1185">Reference proteome</keyword>
<dbReference type="Proteomes" id="UP000574369">
    <property type="component" value="Unassembled WGS sequence"/>
</dbReference>
<evidence type="ECO:0000313" key="3">
    <source>
        <dbReference type="Proteomes" id="UP000574369"/>
    </source>
</evidence>
<feature type="chain" id="PRO_5046225245" evidence="1">
    <location>
        <begin position="26"/>
        <end position="299"/>
    </location>
</feature>
<reference evidence="2 3" key="1">
    <citation type="submission" date="2020-08" db="EMBL/GenBank/DDBJ databases">
        <title>Genomic Encyclopedia of Type Strains, Phase III (KMG-III): the genomes of soil and plant-associated and newly described type strains.</title>
        <authorList>
            <person name="Whitman W."/>
        </authorList>
    </citation>
    <scope>NUCLEOTIDE SEQUENCE [LARGE SCALE GENOMIC DNA]</scope>
    <source>
        <strain evidence="2 3">CECT 7247</strain>
    </source>
</reference>
<sequence length="299" mass="31261">MTGTMPRFTFITACLLALATLPAISHGETDVRNASSLKFDNGFSGPPASQWPADAPPVRFYFAPGDAAPSCGLLVAAKGQVIPLVEPDEGSNFPQCIGVPSAMVLQQGAKRYLLLRVKQKDTREDTSLNDLLFVEAAGVPQAQDDLSGTTAPATSKPLPQVAAWLRARWVNQADTAAGARAWPEHTATTPGAYLALSQTAGGQCQYAVGTPEAAAPSLKVSHPCERVSATSAFQQGASSWFVALVQQPGAGAEALVFEVDGKGAREVPAYAAELKAKAADGKILPLRQALQKLVATSKH</sequence>
<comment type="caution">
    <text evidence="2">The sequence shown here is derived from an EMBL/GenBank/DDBJ whole genome shotgun (WGS) entry which is preliminary data.</text>
</comment>
<evidence type="ECO:0000256" key="1">
    <source>
        <dbReference type="SAM" id="SignalP"/>
    </source>
</evidence>
<organism evidence="2 3">
    <name type="scientific">Roseateles terrae</name>
    <dbReference type="NCBI Taxonomy" id="431060"/>
    <lineage>
        <taxon>Bacteria</taxon>
        <taxon>Pseudomonadati</taxon>
        <taxon>Pseudomonadota</taxon>
        <taxon>Betaproteobacteria</taxon>
        <taxon>Burkholderiales</taxon>
        <taxon>Sphaerotilaceae</taxon>
        <taxon>Roseateles</taxon>
    </lineage>
</organism>
<keyword evidence="1" id="KW-0732">Signal</keyword>
<gene>
    <name evidence="2" type="ORF">FHS28_004609</name>
</gene>
<name>A0ABR6GYP7_9BURK</name>
<evidence type="ECO:0000313" key="2">
    <source>
        <dbReference type="EMBL" id="MBB3197184.1"/>
    </source>
</evidence>
<protein>
    <submittedName>
        <fullName evidence="2">Uncharacterized protein</fullName>
    </submittedName>
</protein>
<accession>A0ABR6GYP7</accession>